<dbReference type="Pfam" id="PF00400">
    <property type="entry name" value="WD40"/>
    <property type="match status" value="4"/>
</dbReference>
<keyword evidence="6" id="KW-0808">Transferase</keyword>
<dbReference type="Gene3D" id="2.130.10.10">
    <property type="entry name" value="YVTN repeat-like/Quinoprotein amine dehydrogenase"/>
    <property type="match status" value="4"/>
</dbReference>
<keyword evidence="6" id="KW-0723">Serine/threonine-protein kinase</keyword>
<dbReference type="SUPFAM" id="SSF56112">
    <property type="entry name" value="Protein kinase-like (PK-like)"/>
    <property type="match status" value="1"/>
</dbReference>
<feature type="repeat" description="WD" evidence="3">
    <location>
        <begin position="1013"/>
        <end position="1054"/>
    </location>
</feature>
<dbReference type="InterPro" id="IPR019775">
    <property type="entry name" value="WD40_repeat_CS"/>
</dbReference>
<feature type="domain" description="Protein kinase" evidence="5">
    <location>
        <begin position="25"/>
        <end position="308"/>
    </location>
</feature>
<keyword evidence="1 3" id="KW-0853">WD repeat</keyword>
<gene>
    <name evidence="6" type="ORF">ACFPZF_00495</name>
</gene>
<organism evidence="6 7">
    <name type="scientific">Kitasatospora cinereorecta</name>
    <dbReference type="NCBI Taxonomy" id="285560"/>
    <lineage>
        <taxon>Bacteria</taxon>
        <taxon>Bacillati</taxon>
        <taxon>Actinomycetota</taxon>
        <taxon>Actinomycetes</taxon>
        <taxon>Kitasatosporales</taxon>
        <taxon>Streptomycetaceae</taxon>
        <taxon>Kitasatospora</taxon>
    </lineage>
</organism>
<dbReference type="PROSITE" id="PS00678">
    <property type="entry name" value="WD_REPEATS_1"/>
    <property type="match status" value="2"/>
</dbReference>
<feature type="repeat" description="WD" evidence="3">
    <location>
        <begin position="759"/>
        <end position="791"/>
    </location>
</feature>
<evidence type="ECO:0000259" key="5">
    <source>
        <dbReference type="PROSITE" id="PS50011"/>
    </source>
</evidence>
<evidence type="ECO:0000313" key="7">
    <source>
        <dbReference type="Proteomes" id="UP001596066"/>
    </source>
</evidence>
<feature type="repeat" description="WD" evidence="3">
    <location>
        <begin position="1154"/>
        <end position="1188"/>
    </location>
</feature>
<dbReference type="Pfam" id="PF00069">
    <property type="entry name" value="Pkinase"/>
    <property type="match status" value="1"/>
</dbReference>
<protein>
    <submittedName>
        <fullName evidence="6">WD40 repeat domain-containing serine/threonine protein kinase</fullName>
    </submittedName>
</protein>
<dbReference type="InterPro" id="IPR001680">
    <property type="entry name" value="WD40_rpt"/>
</dbReference>
<dbReference type="InterPro" id="IPR000719">
    <property type="entry name" value="Prot_kinase_dom"/>
</dbReference>
<proteinExistence type="predicted"/>
<name>A0ABW0V1W3_9ACTN</name>
<dbReference type="InterPro" id="IPR011990">
    <property type="entry name" value="TPR-like_helical_dom_sf"/>
</dbReference>
<dbReference type="EMBL" id="JBHSOC010000001">
    <property type="protein sequence ID" value="MFC5639838.1"/>
    <property type="molecule type" value="Genomic_DNA"/>
</dbReference>
<dbReference type="InterPro" id="IPR011009">
    <property type="entry name" value="Kinase-like_dom_sf"/>
</dbReference>
<evidence type="ECO:0000256" key="1">
    <source>
        <dbReference type="ARBA" id="ARBA00022574"/>
    </source>
</evidence>
<feature type="repeat" description="WD" evidence="3">
    <location>
        <begin position="508"/>
        <end position="549"/>
    </location>
</feature>
<dbReference type="InterPro" id="IPR015943">
    <property type="entry name" value="WD40/YVTN_repeat-like_dom_sf"/>
</dbReference>
<dbReference type="GO" id="GO:0004674">
    <property type="term" value="F:protein serine/threonine kinase activity"/>
    <property type="evidence" value="ECO:0007669"/>
    <property type="project" value="UniProtKB-KW"/>
</dbReference>
<keyword evidence="6" id="KW-0418">Kinase</keyword>
<reference evidence="7" key="1">
    <citation type="journal article" date="2019" name="Int. J. Syst. Evol. Microbiol.">
        <title>The Global Catalogue of Microorganisms (GCM) 10K type strain sequencing project: providing services to taxonomists for standard genome sequencing and annotation.</title>
        <authorList>
            <consortium name="The Broad Institute Genomics Platform"/>
            <consortium name="The Broad Institute Genome Sequencing Center for Infectious Disease"/>
            <person name="Wu L."/>
            <person name="Ma J."/>
        </authorList>
    </citation>
    <scope>NUCLEOTIDE SEQUENCE [LARGE SCALE GENOMIC DNA]</scope>
    <source>
        <strain evidence="7">CGMCC 4.1622</strain>
    </source>
</reference>
<dbReference type="Gene3D" id="1.10.510.10">
    <property type="entry name" value="Transferase(Phosphotransferase) domain 1"/>
    <property type="match status" value="1"/>
</dbReference>
<dbReference type="InterPro" id="IPR011047">
    <property type="entry name" value="Quinoprotein_ADH-like_sf"/>
</dbReference>
<dbReference type="CDD" id="cd14014">
    <property type="entry name" value="STKc_PknB_like"/>
    <property type="match status" value="1"/>
</dbReference>
<dbReference type="PANTHER" id="PTHR19879:SF9">
    <property type="entry name" value="TRANSCRIPTION INITIATION FACTOR TFIID SUBUNIT 5"/>
    <property type="match status" value="1"/>
</dbReference>
<dbReference type="SUPFAM" id="SSF48452">
    <property type="entry name" value="TPR-like"/>
    <property type="match status" value="1"/>
</dbReference>
<comment type="caution">
    <text evidence="6">The sequence shown here is derived from an EMBL/GenBank/DDBJ whole genome shotgun (WGS) entry which is preliminary data.</text>
</comment>
<keyword evidence="2" id="KW-0677">Repeat</keyword>
<dbReference type="Gene3D" id="1.25.40.10">
    <property type="entry name" value="Tetratricopeptide repeat domain"/>
    <property type="match status" value="1"/>
</dbReference>
<feature type="compositionally biased region" description="Basic and acidic residues" evidence="4">
    <location>
        <begin position="562"/>
        <end position="574"/>
    </location>
</feature>
<dbReference type="Gene3D" id="3.30.200.20">
    <property type="entry name" value="Phosphorylase Kinase, domain 1"/>
    <property type="match status" value="1"/>
</dbReference>
<sequence length="1197" mass="130308">MGEAGEQAATRGSVWRVGDVIDGRYEVLKVHQQGGMGLVYRVRHRGWGIDLAVKSPRPELLRDDRARERFVAEAEHWVSLGLHPHVCGCHYVRTVDGSPRVFAEYVTGGSLADWIHAGRLYEGGEQRSLARILDFSIQVAWGLEHAHARGLVHQDVKPANVLLDPADGGSGGLDAVAKVTDFGLARAKQAQSSAPGLVTAAGQLSVLVTGGGMTPAYASPEQAMGQRVGRRSDVFSFAVSVLEMFNGGVTWMAGVAAGAALRAYRPDEPGRDGRPQIPRQVAELLERCLDDEPAARPGSMAEVADRLVVIHRETTGLSYPRRAPVMADLRADELNNRALSLLDLGRKEAAEQGFAEALSLDARHPQAVYNAGLLRWRDGSLSDEGLLAEIEAVRQDLPDPREADRLTALVHLERGDLAAADTILREHATDARDEPETRQALTALTSGEAADARCVGLWQVPWRSSFPSWITPSCTIDLAADLGLALTSANDRTVRLWDVRTGRQLMELTGHTDRVMSSALSADGRHAVTAAEDRTVRLWDVADGRMVRSVEVTPWGEGRGPAQRERRRREDAAKEAAGIPTPRVRRARLDSPVYQTASSPVRVNADGSVAMWAEPDGRIQVWNLRAGWHLATLDAPEHTRVVELSGDGRLVLSANGVEERSLVQLWRADTGECLWSVDHPVAISEIWFGPGADVAAVLGGGIRILDLRDGRCLQTVRLESGFHVTCAALSEDRRSLLVGGFHGQVLYCDLVSGRVLRTFRGHRDRVRGVGFTADGHGWSAGYDDAVRLWRLPGGFLAPTQLRRPRRHTELLGAEDRLKALVAEAGQAAANGRVREALDRLDRARALPGSERAPEILGASRSLGDRTVRTGVRAAWPARSLRTHNDDSRKAPSVRGVGLTPDARLGACADFDGQIQLWNLGTGRRERVIDTGHWSVSLVRFSPDGHRLVSLGHARGGTLQTWSVDTGACLDTLDFRGLTRVALSPDSRYAFVVEETAMTMSLWDLAERRELQRLAAPERKITSVSLSADGRRALTCGDEKVIRLWDLPSGLCVQAVPAPSLTSNTATLSPDGSFVLSVETYRNPAMPDAHGPESLLGRLHVWDAATGDRLRTFDASSSRSSRLAISADGRFAFASGPEGEVRLWELATGQCLRTLSGHVRTVPALAATPDTNFVLTADDDAVLRLWELDWELRAREEQ</sequence>
<evidence type="ECO:0000313" key="6">
    <source>
        <dbReference type="EMBL" id="MFC5639838.1"/>
    </source>
</evidence>
<dbReference type="SMART" id="SM00320">
    <property type="entry name" value="WD40"/>
    <property type="match status" value="10"/>
</dbReference>
<dbReference type="SUPFAM" id="SSF50998">
    <property type="entry name" value="Quinoprotein alcohol dehydrogenase-like"/>
    <property type="match status" value="2"/>
</dbReference>
<evidence type="ECO:0000256" key="3">
    <source>
        <dbReference type="PROSITE-ProRule" id="PRU00221"/>
    </source>
</evidence>
<dbReference type="InterPro" id="IPR008271">
    <property type="entry name" value="Ser/Thr_kinase_AS"/>
</dbReference>
<feature type="region of interest" description="Disordered" evidence="4">
    <location>
        <begin position="554"/>
        <end position="578"/>
    </location>
</feature>
<keyword evidence="7" id="KW-1185">Reference proteome</keyword>
<dbReference type="PROSITE" id="PS50294">
    <property type="entry name" value="WD_REPEATS_REGION"/>
    <property type="match status" value="2"/>
</dbReference>
<dbReference type="Proteomes" id="UP001596066">
    <property type="component" value="Unassembled WGS sequence"/>
</dbReference>
<evidence type="ECO:0000256" key="2">
    <source>
        <dbReference type="ARBA" id="ARBA00022737"/>
    </source>
</evidence>
<dbReference type="SMART" id="SM00220">
    <property type="entry name" value="S_TKc"/>
    <property type="match status" value="1"/>
</dbReference>
<dbReference type="PROSITE" id="PS50011">
    <property type="entry name" value="PROTEIN_KINASE_DOM"/>
    <property type="match status" value="1"/>
</dbReference>
<feature type="repeat" description="WD" evidence="3">
    <location>
        <begin position="1112"/>
        <end position="1153"/>
    </location>
</feature>
<dbReference type="RefSeq" id="WP_346140974.1">
    <property type="nucleotide sequence ID" value="NZ_BAAAUA010000002.1"/>
</dbReference>
<dbReference type="PROSITE" id="PS00108">
    <property type="entry name" value="PROTEIN_KINASE_ST"/>
    <property type="match status" value="1"/>
</dbReference>
<feature type="repeat" description="WD" evidence="3">
    <location>
        <begin position="486"/>
        <end position="507"/>
    </location>
</feature>
<evidence type="ECO:0000256" key="4">
    <source>
        <dbReference type="SAM" id="MobiDB-lite"/>
    </source>
</evidence>
<dbReference type="PANTHER" id="PTHR19879">
    <property type="entry name" value="TRANSCRIPTION INITIATION FACTOR TFIID"/>
    <property type="match status" value="1"/>
</dbReference>
<accession>A0ABW0V1W3</accession>
<dbReference type="PROSITE" id="PS50082">
    <property type="entry name" value="WD_REPEATS_2"/>
    <property type="match status" value="6"/>
</dbReference>